<dbReference type="HOGENOM" id="CLU_202284_0_0_2"/>
<evidence type="ECO:0000313" key="3">
    <source>
        <dbReference type="Proteomes" id="UP000028781"/>
    </source>
</evidence>
<dbReference type="AlphaFoldDB" id="A0A076LAC1"/>
<evidence type="ECO:0000313" key="2">
    <source>
        <dbReference type="EMBL" id="AIJ05315.1"/>
    </source>
</evidence>
<dbReference type="EMBL" id="CP009149">
    <property type="protein sequence ID" value="AIJ05315.1"/>
    <property type="molecule type" value="Genomic_DNA"/>
</dbReference>
<reference evidence="2 3" key="1">
    <citation type="journal article" date="2015" name="Int. J. Syst. Evol. Microbiol.">
        <title>M ethanocaldococcus bathoardescens sp. nov., a hyperthermophilic methanogen isolated from a volcanically active deep-sea hydrothermal vent.</title>
        <authorList>
            <person name="Stewart L.C."/>
            <person name="Jung J.H."/>
            <person name="Kim Y.T."/>
            <person name="Kwon S.W."/>
            <person name="Park C.S."/>
            <person name="Holden J.F."/>
        </authorList>
    </citation>
    <scope>NUCLEOTIDE SEQUENCE [LARGE SCALE GENOMIC DNA]</scope>
    <source>
        <strain evidence="2 3">JH146</strain>
    </source>
</reference>
<dbReference type="STRING" id="1301915.JH146_0465"/>
<evidence type="ECO:0000256" key="1">
    <source>
        <dbReference type="SAM" id="Phobius"/>
    </source>
</evidence>
<dbReference type="OrthoDB" id="53264at2157"/>
<dbReference type="RefSeq" id="WP_048201502.1">
    <property type="nucleotide sequence ID" value="NZ_CP009149.1"/>
</dbReference>
<dbReference type="InterPro" id="IPR019216">
    <property type="entry name" value="DUF2116_treble_clef"/>
</dbReference>
<keyword evidence="3" id="KW-1185">Reference proteome</keyword>
<proteinExistence type="predicted"/>
<keyword evidence="1" id="KW-0812">Transmembrane</keyword>
<dbReference type="Pfam" id="PF09889">
    <property type="entry name" value="DUF2116"/>
    <property type="match status" value="1"/>
</dbReference>
<evidence type="ECO:0008006" key="4">
    <source>
        <dbReference type="Google" id="ProtNLM"/>
    </source>
</evidence>
<organism evidence="2 3">
    <name type="scientific">Methanocaldococcus bathoardescens</name>
    <dbReference type="NCBI Taxonomy" id="1301915"/>
    <lineage>
        <taxon>Archaea</taxon>
        <taxon>Methanobacteriati</taxon>
        <taxon>Methanobacteriota</taxon>
        <taxon>Methanomada group</taxon>
        <taxon>Methanococci</taxon>
        <taxon>Methanococcales</taxon>
        <taxon>Methanocaldococcaceae</taxon>
        <taxon>Methanocaldococcus</taxon>
    </lineage>
</organism>
<protein>
    <recommendedName>
        <fullName evidence="4">DUF2116 family Zn-ribbon domain-containing protein</fullName>
    </recommendedName>
</protein>
<dbReference type="PIRSF" id="PIRSF004990">
    <property type="entry name" value="UCP004990"/>
    <property type="match status" value="1"/>
</dbReference>
<sequence>MEIPQHRHCLNCGISIPPDQVFCSEKCRIEYMQRRKRMLRTQYMFLAIAGLIILYYIITIALKM</sequence>
<dbReference type="Proteomes" id="UP000028781">
    <property type="component" value="Chromosome"/>
</dbReference>
<accession>A0A076LAC1</accession>
<feature type="transmembrane region" description="Helical" evidence="1">
    <location>
        <begin position="43"/>
        <end position="62"/>
    </location>
</feature>
<gene>
    <name evidence="2" type="ORF">JH146_0465</name>
</gene>
<keyword evidence="1" id="KW-0472">Membrane</keyword>
<dbReference type="GeneID" id="24891064"/>
<keyword evidence="1" id="KW-1133">Transmembrane helix</keyword>
<dbReference type="KEGG" id="mjh:JH146_0465"/>
<name>A0A076LAC1_9EURY</name>